<name>A0AAU9CQ24_9GAMM</name>
<sequence length="380" mass="43151">MAQVDPVTEIEALQTELCILQSHLDRMIERIRQNDDKLHRFYALETQLLALNSLRELVEHVLADTRAVFELAHVSLTLIDRKGELRQFLVEDGLQPEKLPGLILVAEENPLKEWFGRAFRPYLGDCKARHRPLFSGECPASIALLPLARRGQLLGSLNLGSDEADRFSYGMATDFLDRLRSVLSVCLENTLNFELLRRTSLIDTLTGVNNRRFFEQRLSEEIDRAQRTREPLTCLFLDIDHFKKINDTYGHQTGDLVLAEVAQQIRTQLRSNDVLARYGGEEFVALLSGANLERGAEVAERIRQRIEKLEIVDHNQNAISLTLSIGVAEYDPERVSPVGKEDLMRLLELADQALYVAKREGRNRVESGGVLTRLERKAAG</sequence>
<dbReference type="Pfam" id="PF00990">
    <property type="entry name" value="GGDEF"/>
    <property type="match status" value="1"/>
</dbReference>
<dbReference type="FunFam" id="3.30.70.270:FF:000001">
    <property type="entry name" value="Diguanylate cyclase domain protein"/>
    <property type="match status" value="1"/>
</dbReference>
<accession>A0AAU9CQ24</accession>
<dbReference type="Gene3D" id="3.30.450.40">
    <property type="match status" value="1"/>
</dbReference>
<dbReference type="PANTHER" id="PTHR45138">
    <property type="entry name" value="REGULATORY COMPONENTS OF SENSORY TRANSDUCTION SYSTEM"/>
    <property type="match status" value="1"/>
</dbReference>
<keyword evidence="5" id="KW-0548">Nucleotidyltransferase</keyword>
<dbReference type="NCBIfam" id="TIGR00254">
    <property type="entry name" value="GGDEF"/>
    <property type="match status" value="1"/>
</dbReference>
<evidence type="ECO:0000313" key="5">
    <source>
        <dbReference type="EMBL" id="BCX88428.1"/>
    </source>
</evidence>
<dbReference type="KEGG" id="meiy:MIN45_P0797"/>
<dbReference type="InterPro" id="IPR029016">
    <property type="entry name" value="GAF-like_dom_sf"/>
</dbReference>
<dbReference type="InterPro" id="IPR050469">
    <property type="entry name" value="Diguanylate_Cyclase"/>
</dbReference>
<dbReference type="Pfam" id="PF04340">
    <property type="entry name" value="DUF484"/>
    <property type="match status" value="1"/>
</dbReference>
<feature type="domain" description="GGDEF" evidence="4">
    <location>
        <begin position="230"/>
        <end position="370"/>
    </location>
</feature>
<proteinExistence type="predicted"/>
<dbReference type="GO" id="GO:0052621">
    <property type="term" value="F:diguanylate cyclase activity"/>
    <property type="evidence" value="ECO:0007669"/>
    <property type="project" value="UniProtKB-EC"/>
</dbReference>
<dbReference type="SUPFAM" id="SSF55781">
    <property type="entry name" value="GAF domain-like"/>
    <property type="match status" value="1"/>
</dbReference>
<reference evidence="6" key="1">
    <citation type="journal article" date="2024" name="Int. J. Syst. Evol. Microbiol.">
        <title>Methylomarinovum tepidoasis sp. nov., a moderately thermophilic methanotroph of the family Methylothermaceae isolated from a deep-sea hydrothermal field.</title>
        <authorList>
            <person name="Hirayama H."/>
            <person name="Takaki Y."/>
            <person name="Abe M."/>
            <person name="Miyazaki M."/>
            <person name="Uematsu K."/>
            <person name="Matsui Y."/>
            <person name="Takai K."/>
        </authorList>
    </citation>
    <scope>NUCLEOTIDE SEQUENCE [LARGE SCALE GENOMIC DNA]</scope>
    <source>
        <strain evidence="6">IN45</strain>
    </source>
</reference>
<dbReference type="SUPFAM" id="SSF55073">
    <property type="entry name" value="Nucleotide cyclase"/>
    <property type="match status" value="1"/>
</dbReference>
<keyword evidence="5" id="KW-0808">Transferase</keyword>
<dbReference type="Proteomes" id="UP001321450">
    <property type="component" value="Chromosome"/>
</dbReference>
<dbReference type="EC" id="2.7.7.65" evidence="2"/>
<evidence type="ECO:0000256" key="1">
    <source>
        <dbReference type="ARBA" id="ARBA00001946"/>
    </source>
</evidence>
<dbReference type="AlphaFoldDB" id="A0AAU9CQ24"/>
<gene>
    <name evidence="5" type="ORF">MIN45_P0797</name>
</gene>
<evidence type="ECO:0000259" key="4">
    <source>
        <dbReference type="PROSITE" id="PS50887"/>
    </source>
</evidence>
<comment type="cofactor">
    <cofactor evidence="1">
        <name>Mg(2+)</name>
        <dbReference type="ChEBI" id="CHEBI:18420"/>
    </cofactor>
</comment>
<protein>
    <recommendedName>
        <fullName evidence="2">diguanylate cyclase</fullName>
        <ecNumber evidence="2">2.7.7.65</ecNumber>
    </recommendedName>
</protein>
<evidence type="ECO:0000313" key="6">
    <source>
        <dbReference type="Proteomes" id="UP001321450"/>
    </source>
</evidence>
<comment type="catalytic activity">
    <reaction evidence="3">
        <text>2 GTP = 3',3'-c-di-GMP + 2 diphosphate</text>
        <dbReference type="Rhea" id="RHEA:24898"/>
        <dbReference type="ChEBI" id="CHEBI:33019"/>
        <dbReference type="ChEBI" id="CHEBI:37565"/>
        <dbReference type="ChEBI" id="CHEBI:58805"/>
        <dbReference type="EC" id="2.7.7.65"/>
    </reaction>
</comment>
<dbReference type="Gene3D" id="3.30.70.270">
    <property type="match status" value="1"/>
</dbReference>
<dbReference type="InterPro" id="IPR007435">
    <property type="entry name" value="DUF484"/>
</dbReference>
<dbReference type="CDD" id="cd01949">
    <property type="entry name" value="GGDEF"/>
    <property type="match status" value="1"/>
</dbReference>
<dbReference type="InterPro" id="IPR029787">
    <property type="entry name" value="Nucleotide_cyclase"/>
</dbReference>
<dbReference type="InterPro" id="IPR043128">
    <property type="entry name" value="Rev_trsase/Diguanyl_cyclase"/>
</dbReference>
<keyword evidence="6" id="KW-1185">Reference proteome</keyword>
<organism evidence="5 6">
    <name type="scientific">Methylomarinovum tepidoasis</name>
    <dbReference type="NCBI Taxonomy" id="2840183"/>
    <lineage>
        <taxon>Bacteria</taxon>
        <taxon>Pseudomonadati</taxon>
        <taxon>Pseudomonadota</taxon>
        <taxon>Gammaproteobacteria</taxon>
        <taxon>Methylococcales</taxon>
        <taxon>Methylothermaceae</taxon>
        <taxon>Methylomarinovum</taxon>
    </lineage>
</organism>
<evidence type="ECO:0000256" key="2">
    <source>
        <dbReference type="ARBA" id="ARBA00012528"/>
    </source>
</evidence>
<dbReference type="EMBL" id="AP024718">
    <property type="protein sequence ID" value="BCX88428.1"/>
    <property type="molecule type" value="Genomic_DNA"/>
</dbReference>
<dbReference type="GO" id="GO:1902201">
    <property type="term" value="P:negative regulation of bacterial-type flagellum-dependent cell motility"/>
    <property type="evidence" value="ECO:0007669"/>
    <property type="project" value="TreeGrafter"/>
</dbReference>
<dbReference type="RefSeq" id="WP_286293543.1">
    <property type="nucleotide sequence ID" value="NZ_AP024718.1"/>
</dbReference>
<dbReference type="GO" id="GO:0005886">
    <property type="term" value="C:plasma membrane"/>
    <property type="evidence" value="ECO:0007669"/>
    <property type="project" value="TreeGrafter"/>
</dbReference>
<dbReference type="PANTHER" id="PTHR45138:SF9">
    <property type="entry name" value="DIGUANYLATE CYCLASE DGCM-RELATED"/>
    <property type="match status" value="1"/>
</dbReference>
<dbReference type="PROSITE" id="PS50887">
    <property type="entry name" value="GGDEF"/>
    <property type="match status" value="1"/>
</dbReference>
<dbReference type="InterPro" id="IPR000160">
    <property type="entry name" value="GGDEF_dom"/>
</dbReference>
<dbReference type="SMART" id="SM00267">
    <property type="entry name" value="GGDEF"/>
    <property type="match status" value="1"/>
</dbReference>
<evidence type="ECO:0000256" key="3">
    <source>
        <dbReference type="ARBA" id="ARBA00034247"/>
    </source>
</evidence>
<dbReference type="GO" id="GO:0043709">
    <property type="term" value="P:cell adhesion involved in single-species biofilm formation"/>
    <property type="evidence" value="ECO:0007669"/>
    <property type="project" value="TreeGrafter"/>
</dbReference>